<keyword evidence="2" id="KW-0548">Nucleotidyltransferase</keyword>
<evidence type="ECO:0000259" key="1">
    <source>
        <dbReference type="Pfam" id="PF13966"/>
    </source>
</evidence>
<name>A0A9K3HYA1_HELAN</name>
<feature type="domain" description="Reverse transcriptase zinc-binding" evidence="1">
    <location>
        <begin position="165"/>
        <end position="250"/>
    </location>
</feature>
<dbReference type="EMBL" id="MNCJ02000325">
    <property type="protein sequence ID" value="KAF5787173.1"/>
    <property type="molecule type" value="Genomic_DNA"/>
</dbReference>
<evidence type="ECO:0000313" key="2">
    <source>
        <dbReference type="EMBL" id="KAF5787173.1"/>
    </source>
</evidence>
<gene>
    <name evidence="2" type="ORF">HanXRQr2_Chr10g0449821</name>
</gene>
<keyword evidence="2" id="KW-0695">RNA-directed DNA polymerase</keyword>
<comment type="caution">
    <text evidence="2">The sequence shown here is derived from an EMBL/GenBank/DDBJ whole genome shotgun (WGS) entry which is preliminary data.</text>
</comment>
<sequence>MLSKWWWRFKMDRGSLWKRVVWAIHNNSRSWSFIPAKLSLAGPWKQIKKLSDDFEAMGINLELMFKGYPGSEKQMLFWKERWLFDVPLCEKYPLIFQLETNKNALIRDRVIEGDAGRELFYSWVRLPTSVAETDELDSLSVAVMGFEFGLGADRWVWKLEDSGIFSVNSVRNKLQHNVFSDLRLEFEWNNWSPIKVNFLVWRLIQDKVPTTMALTRRNVVVTNSRCRMCDEEDESALHLFGSCRVADQIWEFISRWCRIRSIFILELSDLANIHKRNRGSERWKKAVSMVTQAAIWVIWRSRNDAVFNGKHPNVSRMKEEIKMLGYMWLKSRVKLENLAWVNWCNFDLYALGV</sequence>
<dbReference type="PANTHER" id="PTHR33116">
    <property type="entry name" value="REVERSE TRANSCRIPTASE ZINC-BINDING DOMAIN-CONTAINING PROTEIN-RELATED-RELATED"/>
    <property type="match status" value="1"/>
</dbReference>
<dbReference type="Proteomes" id="UP000215914">
    <property type="component" value="Unassembled WGS sequence"/>
</dbReference>
<dbReference type="PANTHER" id="PTHR33116:SF78">
    <property type="entry name" value="OS12G0587133 PROTEIN"/>
    <property type="match status" value="1"/>
</dbReference>
<dbReference type="GO" id="GO:0003964">
    <property type="term" value="F:RNA-directed DNA polymerase activity"/>
    <property type="evidence" value="ECO:0007669"/>
    <property type="project" value="UniProtKB-KW"/>
</dbReference>
<organism evidence="2 3">
    <name type="scientific">Helianthus annuus</name>
    <name type="common">Common sunflower</name>
    <dbReference type="NCBI Taxonomy" id="4232"/>
    <lineage>
        <taxon>Eukaryota</taxon>
        <taxon>Viridiplantae</taxon>
        <taxon>Streptophyta</taxon>
        <taxon>Embryophyta</taxon>
        <taxon>Tracheophyta</taxon>
        <taxon>Spermatophyta</taxon>
        <taxon>Magnoliopsida</taxon>
        <taxon>eudicotyledons</taxon>
        <taxon>Gunneridae</taxon>
        <taxon>Pentapetalae</taxon>
        <taxon>asterids</taxon>
        <taxon>campanulids</taxon>
        <taxon>Asterales</taxon>
        <taxon>Asteraceae</taxon>
        <taxon>Asteroideae</taxon>
        <taxon>Heliantheae alliance</taxon>
        <taxon>Heliantheae</taxon>
        <taxon>Helianthus</taxon>
    </lineage>
</organism>
<dbReference type="Gramene" id="mRNA:HanXRQr2_Chr10g0449821">
    <property type="protein sequence ID" value="CDS:HanXRQr2_Chr10g0449821.1"/>
    <property type="gene ID" value="HanXRQr2_Chr10g0449821"/>
</dbReference>
<dbReference type="Pfam" id="PF13966">
    <property type="entry name" value="zf-RVT"/>
    <property type="match status" value="1"/>
</dbReference>
<reference evidence="2" key="1">
    <citation type="journal article" date="2017" name="Nature">
        <title>The sunflower genome provides insights into oil metabolism, flowering and Asterid evolution.</title>
        <authorList>
            <person name="Badouin H."/>
            <person name="Gouzy J."/>
            <person name="Grassa C.J."/>
            <person name="Murat F."/>
            <person name="Staton S.E."/>
            <person name="Cottret L."/>
            <person name="Lelandais-Briere C."/>
            <person name="Owens G.L."/>
            <person name="Carrere S."/>
            <person name="Mayjonade B."/>
            <person name="Legrand L."/>
            <person name="Gill N."/>
            <person name="Kane N.C."/>
            <person name="Bowers J.E."/>
            <person name="Hubner S."/>
            <person name="Bellec A."/>
            <person name="Berard A."/>
            <person name="Berges H."/>
            <person name="Blanchet N."/>
            <person name="Boniface M.C."/>
            <person name="Brunel D."/>
            <person name="Catrice O."/>
            <person name="Chaidir N."/>
            <person name="Claudel C."/>
            <person name="Donnadieu C."/>
            <person name="Faraut T."/>
            <person name="Fievet G."/>
            <person name="Helmstetter N."/>
            <person name="King M."/>
            <person name="Knapp S.J."/>
            <person name="Lai Z."/>
            <person name="Le Paslier M.C."/>
            <person name="Lippi Y."/>
            <person name="Lorenzon L."/>
            <person name="Mandel J.R."/>
            <person name="Marage G."/>
            <person name="Marchand G."/>
            <person name="Marquand E."/>
            <person name="Bret-Mestries E."/>
            <person name="Morien E."/>
            <person name="Nambeesan S."/>
            <person name="Nguyen T."/>
            <person name="Pegot-Espagnet P."/>
            <person name="Pouilly N."/>
            <person name="Raftis F."/>
            <person name="Sallet E."/>
            <person name="Schiex T."/>
            <person name="Thomas J."/>
            <person name="Vandecasteele C."/>
            <person name="Vares D."/>
            <person name="Vear F."/>
            <person name="Vautrin S."/>
            <person name="Crespi M."/>
            <person name="Mangin B."/>
            <person name="Burke J.M."/>
            <person name="Salse J."/>
            <person name="Munos S."/>
            <person name="Vincourt P."/>
            <person name="Rieseberg L.H."/>
            <person name="Langlade N.B."/>
        </authorList>
    </citation>
    <scope>NUCLEOTIDE SEQUENCE</scope>
    <source>
        <tissue evidence="2">Leaves</tissue>
    </source>
</reference>
<dbReference type="InterPro" id="IPR026960">
    <property type="entry name" value="RVT-Znf"/>
</dbReference>
<proteinExistence type="predicted"/>
<protein>
    <submittedName>
        <fullName evidence="2">Reverse transcriptase zinc-binding domain-containing protein</fullName>
    </submittedName>
</protein>
<keyword evidence="3" id="KW-1185">Reference proteome</keyword>
<reference evidence="2" key="2">
    <citation type="submission" date="2020-06" db="EMBL/GenBank/DDBJ databases">
        <title>Helianthus annuus Genome sequencing and assembly Release 2.</title>
        <authorList>
            <person name="Gouzy J."/>
            <person name="Langlade N."/>
            <person name="Munos S."/>
        </authorList>
    </citation>
    <scope>NUCLEOTIDE SEQUENCE</scope>
    <source>
        <tissue evidence="2">Leaves</tissue>
    </source>
</reference>
<dbReference type="AlphaFoldDB" id="A0A9K3HYA1"/>
<keyword evidence="2" id="KW-0808">Transferase</keyword>
<evidence type="ECO:0000313" key="3">
    <source>
        <dbReference type="Proteomes" id="UP000215914"/>
    </source>
</evidence>
<accession>A0A9K3HYA1</accession>